<gene>
    <name evidence="1" type="ORF">PISMIDRAFT_322226</name>
</gene>
<dbReference type="AlphaFoldDB" id="A0A0C9YFW9"/>
<reference evidence="1 2" key="1">
    <citation type="submission" date="2014-04" db="EMBL/GenBank/DDBJ databases">
        <authorList>
            <consortium name="DOE Joint Genome Institute"/>
            <person name="Kuo A."/>
            <person name="Kohler A."/>
            <person name="Costa M.D."/>
            <person name="Nagy L.G."/>
            <person name="Floudas D."/>
            <person name="Copeland A."/>
            <person name="Barry K.W."/>
            <person name="Cichocki N."/>
            <person name="Veneault-Fourrey C."/>
            <person name="LaButti K."/>
            <person name="Lindquist E.A."/>
            <person name="Lipzen A."/>
            <person name="Lundell T."/>
            <person name="Morin E."/>
            <person name="Murat C."/>
            <person name="Sun H."/>
            <person name="Tunlid A."/>
            <person name="Henrissat B."/>
            <person name="Grigoriev I.V."/>
            <person name="Hibbett D.S."/>
            <person name="Martin F."/>
            <person name="Nordberg H.P."/>
            <person name="Cantor M.N."/>
            <person name="Hua S.X."/>
        </authorList>
    </citation>
    <scope>NUCLEOTIDE SEQUENCE [LARGE SCALE GENOMIC DNA]</scope>
    <source>
        <strain evidence="1 2">441</strain>
    </source>
</reference>
<protein>
    <submittedName>
        <fullName evidence="1">Uncharacterized protein</fullName>
    </submittedName>
</protein>
<evidence type="ECO:0000313" key="2">
    <source>
        <dbReference type="Proteomes" id="UP000054018"/>
    </source>
</evidence>
<organism evidence="1 2">
    <name type="scientific">Pisolithus microcarpus 441</name>
    <dbReference type="NCBI Taxonomy" id="765257"/>
    <lineage>
        <taxon>Eukaryota</taxon>
        <taxon>Fungi</taxon>
        <taxon>Dikarya</taxon>
        <taxon>Basidiomycota</taxon>
        <taxon>Agaricomycotina</taxon>
        <taxon>Agaricomycetes</taxon>
        <taxon>Agaricomycetidae</taxon>
        <taxon>Boletales</taxon>
        <taxon>Sclerodermatineae</taxon>
        <taxon>Pisolithaceae</taxon>
        <taxon>Pisolithus</taxon>
    </lineage>
</organism>
<reference evidence="2" key="2">
    <citation type="submission" date="2015-01" db="EMBL/GenBank/DDBJ databases">
        <title>Evolutionary Origins and Diversification of the Mycorrhizal Mutualists.</title>
        <authorList>
            <consortium name="DOE Joint Genome Institute"/>
            <consortium name="Mycorrhizal Genomics Consortium"/>
            <person name="Kohler A."/>
            <person name="Kuo A."/>
            <person name="Nagy L.G."/>
            <person name="Floudas D."/>
            <person name="Copeland A."/>
            <person name="Barry K.W."/>
            <person name="Cichocki N."/>
            <person name="Veneault-Fourrey C."/>
            <person name="LaButti K."/>
            <person name="Lindquist E.A."/>
            <person name="Lipzen A."/>
            <person name="Lundell T."/>
            <person name="Morin E."/>
            <person name="Murat C."/>
            <person name="Riley R."/>
            <person name="Ohm R."/>
            <person name="Sun H."/>
            <person name="Tunlid A."/>
            <person name="Henrissat B."/>
            <person name="Grigoriev I.V."/>
            <person name="Hibbett D.S."/>
            <person name="Martin F."/>
        </authorList>
    </citation>
    <scope>NUCLEOTIDE SEQUENCE [LARGE SCALE GENOMIC DNA]</scope>
    <source>
        <strain evidence="2">441</strain>
    </source>
</reference>
<accession>A0A0C9YFW9</accession>
<proteinExistence type="predicted"/>
<name>A0A0C9YFW9_9AGAM</name>
<dbReference type="Proteomes" id="UP000054018">
    <property type="component" value="Unassembled WGS sequence"/>
</dbReference>
<sequence length="128" mass="14939">MSPCTESLAFRRRGSTRRSLSDDMQDVATAFLVLELFKFLCLDRVARSGSRISITCVPYLSLFRMVILLARIYLVRPYSLRCTPWFWRYGCFRVWRRGRRFGRYLGNGCSLFPASFFSHHSMCLPTAS</sequence>
<dbReference type="EMBL" id="KN833890">
    <property type="protein sequence ID" value="KIK15451.1"/>
    <property type="molecule type" value="Genomic_DNA"/>
</dbReference>
<keyword evidence="2" id="KW-1185">Reference proteome</keyword>
<dbReference type="HOGENOM" id="CLU_1960438_0_0_1"/>
<evidence type="ECO:0000313" key="1">
    <source>
        <dbReference type="EMBL" id="KIK15451.1"/>
    </source>
</evidence>